<dbReference type="InterPro" id="IPR017907">
    <property type="entry name" value="Znf_RING_CS"/>
</dbReference>
<dbReference type="GO" id="GO:0000981">
    <property type="term" value="F:DNA-binding transcription factor activity, RNA polymerase II-specific"/>
    <property type="evidence" value="ECO:0007669"/>
    <property type="project" value="InterPro"/>
</dbReference>
<dbReference type="Proteomes" id="UP000053317">
    <property type="component" value="Unassembled WGS sequence"/>
</dbReference>
<keyword evidence="7" id="KW-0805">Transcription regulation</keyword>
<dbReference type="GO" id="GO:0016740">
    <property type="term" value="F:transferase activity"/>
    <property type="evidence" value="ECO:0007669"/>
    <property type="project" value="UniProtKB-KW"/>
</dbReference>
<dbReference type="PANTHER" id="PTHR47657:SF14">
    <property type="entry name" value="ZN(2)-C6 FUNGAL-TYPE DOMAIN-CONTAINING PROTEIN"/>
    <property type="match status" value="1"/>
</dbReference>
<dbReference type="OrthoDB" id="10009520at2759"/>
<dbReference type="AlphaFoldDB" id="A0A0G2H1G9"/>
<dbReference type="PROSITE" id="PS51873">
    <property type="entry name" value="TRIAD"/>
    <property type="match status" value="1"/>
</dbReference>
<evidence type="ECO:0000256" key="11">
    <source>
        <dbReference type="PROSITE-ProRule" id="PRU00175"/>
    </source>
</evidence>
<keyword evidence="6" id="KW-0862">Zinc</keyword>
<evidence type="ECO:0000256" key="4">
    <source>
        <dbReference type="ARBA" id="ARBA00022771"/>
    </source>
</evidence>
<dbReference type="CDD" id="cd00067">
    <property type="entry name" value="GAL4"/>
    <property type="match status" value="1"/>
</dbReference>
<keyword evidence="2" id="KW-0479">Metal-binding</keyword>
<evidence type="ECO:0000256" key="10">
    <source>
        <dbReference type="ARBA" id="ARBA00023242"/>
    </source>
</evidence>
<keyword evidence="1" id="KW-0808">Transferase</keyword>
<evidence type="ECO:0000256" key="2">
    <source>
        <dbReference type="ARBA" id="ARBA00022723"/>
    </source>
</evidence>
<reference evidence="15 16" key="2">
    <citation type="submission" date="2015-05" db="EMBL/GenBank/DDBJ databases">
        <authorList>
            <person name="Morales-Cruz A."/>
            <person name="Amrine K.C."/>
            <person name="Cantu D."/>
        </authorList>
    </citation>
    <scope>NUCLEOTIDE SEQUENCE [LARGE SCALE GENOMIC DNA]</scope>
    <source>
        <strain evidence="15">UCRPC4</strain>
    </source>
</reference>
<evidence type="ECO:0000256" key="8">
    <source>
        <dbReference type="ARBA" id="ARBA00023125"/>
    </source>
</evidence>
<dbReference type="InterPro" id="IPR002867">
    <property type="entry name" value="IBR_dom"/>
</dbReference>
<keyword evidence="5" id="KW-0833">Ubl conjugation pathway</keyword>
<dbReference type="EMBL" id="LCWF01000075">
    <property type="protein sequence ID" value="KKY22655.1"/>
    <property type="molecule type" value="Genomic_DNA"/>
</dbReference>
<dbReference type="PROSITE" id="PS50048">
    <property type="entry name" value="ZN2_CY6_FUNGAL_2"/>
    <property type="match status" value="1"/>
</dbReference>
<dbReference type="PROSITE" id="PS50089">
    <property type="entry name" value="ZF_RING_2"/>
    <property type="match status" value="1"/>
</dbReference>
<protein>
    <submittedName>
        <fullName evidence="15">Putative ibr finger domain-containing protein</fullName>
    </submittedName>
</protein>
<dbReference type="Pfam" id="PF01485">
    <property type="entry name" value="IBR"/>
    <property type="match status" value="1"/>
</dbReference>
<dbReference type="InterPro" id="IPR001138">
    <property type="entry name" value="Zn2Cys6_DnaBD"/>
</dbReference>
<dbReference type="InterPro" id="IPR052400">
    <property type="entry name" value="Zn2-C6_fungal_TF"/>
</dbReference>
<evidence type="ECO:0000256" key="3">
    <source>
        <dbReference type="ARBA" id="ARBA00022737"/>
    </source>
</evidence>
<evidence type="ECO:0000313" key="15">
    <source>
        <dbReference type="EMBL" id="KKY22655.1"/>
    </source>
</evidence>
<feature type="domain" description="RING-type" evidence="14">
    <location>
        <begin position="179"/>
        <end position="368"/>
    </location>
</feature>
<name>A0A0G2H1G9_PHACM</name>
<reference evidence="15 16" key="1">
    <citation type="submission" date="2015-05" db="EMBL/GenBank/DDBJ databases">
        <title>Distinctive expansion of gene families associated with plant cell wall degradation and secondary metabolism in the genomes of grapevine trunk pathogens.</title>
        <authorList>
            <person name="Lawrence D.P."/>
            <person name="Travadon R."/>
            <person name="Rolshausen P.E."/>
            <person name="Baumgartner K."/>
        </authorList>
    </citation>
    <scope>NUCLEOTIDE SEQUENCE [LARGE SCALE GENOMIC DNA]</scope>
    <source>
        <strain evidence="15">UCRPC4</strain>
    </source>
</reference>
<keyword evidence="4 11" id="KW-0863">Zinc-finger</keyword>
<evidence type="ECO:0000256" key="1">
    <source>
        <dbReference type="ARBA" id="ARBA00022679"/>
    </source>
</evidence>
<dbReference type="InterPro" id="IPR044066">
    <property type="entry name" value="TRIAD_supradom"/>
</dbReference>
<dbReference type="Pfam" id="PF00172">
    <property type="entry name" value="Zn_clus"/>
    <property type="match status" value="1"/>
</dbReference>
<keyword evidence="8" id="KW-0238">DNA-binding</keyword>
<evidence type="ECO:0000259" key="14">
    <source>
        <dbReference type="PROSITE" id="PS51873"/>
    </source>
</evidence>
<organism evidence="15 16">
    <name type="scientific">Phaeomoniella chlamydospora</name>
    <name type="common">Phaeoacremonium chlamydosporum</name>
    <dbReference type="NCBI Taxonomy" id="158046"/>
    <lineage>
        <taxon>Eukaryota</taxon>
        <taxon>Fungi</taxon>
        <taxon>Dikarya</taxon>
        <taxon>Ascomycota</taxon>
        <taxon>Pezizomycotina</taxon>
        <taxon>Eurotiomycetes</taxon>
        <taxon>Chaetothyriomycetidae</taxon>
        <taxon>Phaeomoniellales</taxon>
        <taxon>Phaeomoniellaceae</taxon>
        <taxon>Phaeomoniella</taxon>
    </lineage>
</organism>
<keyword evidence="9" id="KW-0804">Transcription</keyword>
<accession>A0A0G2H1G9</accession>
<dbReference type="GO" id="GO:0008270">
    <property type="term" value="F:zinc ion binding"/>
    <property type="evidence" value="ECO:0007669"/>
    <property type="project" value="UniProtKB-KW"/>
</dbReference>
<evidence type="ECO:0000256" key="6">
    <source>
        <dbReference type="ARBA" id="ARBA00022833"/>
    </source>
</evidence>
<evidence type="ECO:0000259" key="12">
    <source>
        <dbReference type="PROSITE" id="PS50048"/>
    </source>
</evidence>
<dbReference type="Gene3D" id="1.20.120.1750">
    <property type="match status" value="1"/>
</dbReference>
<dbReference type="SMART" id="SM00066">
    <property type="entry name" value="GAL4"/>
    <property type="match status" value="1"/>
</dbReference>
<keyword evidence="10" id="KW-0539">Nucleus</keyword>
<keyword evidence="16" id="KW-1185">Reference proteome</keyword>
<evidence type="ECO:0000256" key="7">
    <source>
        <dbReference type="ARBA" id="ARBA00023015"/>
    </source>
</evidence>
<dbReference type="SUPFAM" id="SSF57850">
    <property type="entry name" value="RING/U-box"/>
    <property type="match status" value="2"/>
</dbReference>
<sequence>MSSAMDFPSKDAAAEIAFHHDSDDDADLALHLQLEEIDDVEAAQKGKQKEGQLSDFEVSLDAMRRDLLDTRAASQDHRMAVSMNAAIITDQDAIFEIFEAEQRDAIDHAIASTLSKDEETAMCPNTDRPVDTNTSEISNLEADYITTVLVSLQREFEAQRDRAIRTQAGPSSSFQLQDESAQCVSCLDNVDEREGFRSACGHRYCRECLRRLFLGATKDENLFPPRCCGAAISPAVALRILDHRELSQFGAKGVEFDTRDRIYCADHSCSTFVPPWFIQNDDAQCPTCQKTTHVPCRTLSHPNAQCPPDESQERVLALAEAEGWRRCFNCGSLVELDQGCNHITCRCGREFCYVCGREWKGCECPVWDEQRLFRMADLAIEEVQPEADEDEREAALARAVAELLDHEENGCRHHRCKARRVKCDETHPQCGACIRHNVPCEYSKLIRSPNENAILAQATIEPPQASGTSVISTPDPEFVADDVLPEFEESPERRKIEICLFHRYMQIAPDLPSSHDPDLRAINLNHVPQVALQHDYLMNTILSLAALNFLCQSPPWVSPVQPEPDWATIHQRYLNLAIRQQRAAVTELSSHNAEAICFTAILLMHQSFKLLPQTRTSAKINRAIDYDPPIEWLSLSKSIRKIIQITTPLLSPDAGLLSFLNSKDPDLSDIRSMLGPEQRDIPELQVIINWATHPEVDADLQPLPLNRELMDTYSDVLSYCGSVYKALFERHEPPLKIARRLFAFGAVCPPQLGFLIEELRPRALVLLALFSSMMAYVDDMWWFKGKAESEVNGISQIVGPQWSDTMRWIQLVKNHAAAASISRVKEDTK</sequence>
<feature type="domain" description="Zn(2)-C6 fungal-type" evidence="12">
    <location>
        <begin position="416"/>
        <end position="442"/>
    </location>
</feature>
<dbReference type="PROSITE" id="PS00518">
    <property type="entry name" value="ZF_RING_1"/>
    <property type="match status" value="1"/>
</dbReference>
<keyword evidence="3" id="KW-0677">Repeat</keyword>
<dbReference type="Gene3D" id="3.30.40.10">
    <property type="entry name" value="Zinc/RING finger domain, C3HC4 (zinc finger)"/>
    <property type="match status" value="1"/>
</dbReference>
<comment type="caution">
    <text evidence="15">The sequence shown here is derived from an EMBL/GenBank/DDBJ whole genome shotgun (WGS) entry which is preliminary data.</text>
</comment>
<dbReference type="Pfam" id="PF11951">
    <property type="entry name" value="Fungal_trans_2"/>
    <property type="match status" value="1"/>
</dbReference>
<evidence type="ECO:0000256" key="9">
    <source>
        <dbReference type="ARBA" id="ARBA00023163"/>
    </source>
</evidence>
<evidence type="ECO:0000256" key="5">
    <source>
        <dbReference type="ARBA" id="ARBA00022786"/>
    </source>
</evidence>
<gene>
    <name evidence="15" type="ORF">UCRPC4_g03273</name>
</gene>
<dbReference type="PANTHER" id="PTHR47657">
    <property type="entry name" value="STEROL REGULATORY ELEMENT-BINDING PROTEIN ECM22"/>
    <property type="match status" value="1"/>
</dbReference>
<evidence type="ECO:0000313" key="16">
    <source>
        <dbReference type="Proteomes" id="UP000053317"/>
    </source>
</evidence>
<dbReference type="InterPro" id="IPR021858">
    <property type="entry name" value="Fun_TF"/>
</dbReference>
<dbReference type="InterPro" id="IPR036864">
    <property type="entry name" value="Zn2-C6_fun-type_DNA-bd_sf"/>
</dbReference>
<dbReference type="InterPro" id="IPR001841">
    <property type="entry name" value="Znf_RING"/>
</dbReference>
<feature type="domain" description="RING-type" evidence="13">
    <location>
        <begin position="183"/>
        <end position="227"/>
    </location>
</feature>
<dbReference type="GO" id="GO:0003677">
    <property type="term" value="F:DNA binding"/>
    <property type="evidence" value="ECO:0007669"/>
    <property type="project" value="UniProtKB-KW"/>
</dbReference>
<dbReference type="InterPro" id="IPR013083">
    <property type="entry name" value="Znf_RING/FYVE/PHD"/>
</dbReference>
<proteinExistence type="predicted"/>
<dbReference type="CDD" id="cd22584">
    <property type="entry name" value="Rcat_RBR_unk"/>
    <property type="match status" value="1"/>
</dbReference>
<evidence type="ECO:0000259" key="13">
    <source>
        <dbReference type="PROSITE" id="PS50089"/>
    </source>
</evidence>
<dbReference type="SUPFAM" id="SSF57701">
    <property type="entry name" value="Zn2/Cys6 DNA-binding domain"/>
    <property type="match status" value="1"/>
</dbReference>